<comment type="caution">
    <text evidence="3">The sequence shown here is derived from an EMBL/GenBank/DDBJ whole genome shotgun (WGS) entry which is preliminary data.</text>
</comment>
<dbReference type="Proteomes" id="UP000612899">
    <property type="component" value="Unassembled WGS sequence"/>
</dbReference>
<evidence type="ECO:0000259" key="2">
    <source>
        <dbReference type="Pfam" id="PF14016"/>
    </source>
</evidence>
<evidence type="ECO:0000256" key="1">
    <source>
        <dbReference type="SAM" id="MobiDB-lite"/>
    </source>
</evidence>
<organism evidence="3 4">
    <name type="scientific">Rhizocola hellebori</name>
    <dbReference type="NCBI Taxonomy" id="1392758"/>
    <lineage>
        <taxon>Bacteria</taxon>
        <taxon>Bacillati</taxon>
        <taxon>Actinomycetota</taxon>
        <taxon>Actinomycetes</taxon>
        <taxon>Micromonosporales</taxon>
        <taxon>Micromonosporaceae</taxon>
        <taxon>Rhizocola</taxon>
    </lineage>
</organism>
<dbReference type="InterPro" id="IPR025326">
    <property type="entry name" value="DUF4232"/>
</dbReference>
<dbReference type="EMBL" id="BONY01000051">
    <property type="protein sequence ID" value="GIH08540.1"/>
    <property type="molecule type" value="Genomic_DNA"/>
</dbReference>
<feature type="domain" description="DUF4232" evidence="2">
    <location>
        <begin position="93"/>
        <end position="174"/>
    </location>
</feature>
<protein>
    <recommendedName>
        <fullName evidence="2">DUF4232 domain-containing protein</fullName>
    </recommendedName>
</protein>
<accession>A0A8J3QFB1</accession>
<reference evidence="3" key="1">
    <citation type="submission" date="2021-01" db="EMBL/GenBank/DDBJ databases">
        <title>Whole genome shotgun sequence of Rhizocola hellebori NBRC 109834.</title>
        <authorList>
            <person name="Komaki H."/>
            <person name="Tamura T."/>
        </authorList>
    </citation>
    <scope>NUCLEOTIDE SEQUENCE</scope>
    <source>
        <strain evidence="3">NBRC 109834</strain>
    </source>
</reference>
<proteinExistence type="predicted"/>
<evidence type="ECO:0000313" key="3">
    <source>
        <dbReference type="EMBL" id="GIH08540.1"/>
    </source>
</evidence>
<gene>
    <name evidence="3" type="ORF">Rhe02_66070</name>
</gene>
<name>A0A8J3QFB1_9ACTN</name>
<feature type="region of interest" description="Disordered" evidence="1">
    <location>
        <begin position="54"/>
        <end position="73"/>
    </location>
</feature>
<dbReference type="AlphaFoldDB" id="A0A8J3QFB1"/>
<dbReference type="Pfam" id="PF14016">
    <property type="entry name" value="DUF4232"/>
    <property type="match status" value="1"/>
</dbReference>
<sequence length="335" mass="35741">MARVRVKVRLKDMRSRVRRLGAVIAGAALVIVGGGFAASVARDVPPVPFVEHPVIRPTASPSNKPDLRPQGPPCRARDLESLWPEGGSTIVDTERADTLGLAVLVRNVGPVPCTLDGHPRAQGVDRMGKPIGPAAQAGKYLPNAGRDNGYATIEPGEPAKFILSIGSAGCGGQPIRYQGADLVLSNGFRFTIKNAWLTGSCPLKASAWEPVTSAAGQYWALEARLEAPSSVEAGGELVYSVELLNVTEATVSLNPCPVYTQVLAPEQRFDLDELAGLYHSTHRLNCTTPTIGPRGAIRYEMKLPVPQAFPTGKTLLHWMAESSPRPFGTVELTVN</sequence>
<evidence type="ECO:0000313" key="4">
    <source>
        <dbReference type="Proteomes" id="UP000612899"/>
    </source>
</evidence>
<keyword evidence="4" id="KW-1185">Reference proteome</keyword>